<evidence type="ECO:0000313" key="9">
    <source>
        <dbReference type="EMBL" id="CAK3854041.1"/>
    </source>
</evidence>
<accession>A0AAI8YTI4</accession>
<gene>
    <name evidence="9" type="ORF">LECACI_7A001705</name>
</gene>
<keyword evidence="10" id="KW-1185">Reference proteome</keyword>
<dbReference type="AlphaFoldDB" id="A0AAI8YTI4"/>
<evidence type="ECO:0000256" key="1">
    <source>
        <dbReference type="ARBA" id="ARBA00004395"/>
    </source>
</evidence>
<evidence type="ECO:0000256" key="6">
    <source>
        <dbReference type="ARBA" id="ARBA00023034"/>
    </source>
</evidence>
<sequence>MSTQPPEPETLQSWEDAFQYPLPVVRKLEQQLRTHIDENRQRLRSLVGISYRDLLGTAEKIIEMDEQIITAERYMGEIGRKCSARVLERVEAGNRKMSRGVRKEEGQERRMGIVAQTRVLQNAIAVCGRIVRGGGDALVGAKVLILGRLVHKSLVEGGGKTEQEEEVPAVVEELRRKLGQMRKRLLGYISRSLVRADGDKMGMVRTLCAYALITSSAPKDVLRYFLQVRFEQLETKAEMPSEGVLLEMLDLYSQTLFDTREGFPRRFAESLAQLSKVALVRDQGVRAISELSLDVYEQWIAQDVRNFYPWVRHDQNLSTTEVGDALASWAKQAQACLLQGLSETLRQQNDPHAVLATRKKMLSKYLSLSTKLRSDSHVQAVNDIRAAFLNRLEELAVQAAQLADIGLDAQESTAGSTAPEMWDLSTGDMDLSNGAIVLRKEVIRRRNGRDSATQGVADVLDQWIGRQAHLGEAIASMRATKWDDDLDLDLEEMPDGESLQVILSKQDPRQLESVLRRETTAAMQGAYRKVEQSSESIADPALLLRILREVDQRRRNLEDRLQEGESVAADGNFVAATQRRQAMSIAEDLVSQYSTALRRGSRTPTALWDGSPPLPIQPTANTFRFLQALHRKMSGAGNDLWSPAAVHCLKLALSEKLKDQVSLERIDSAKAMTLTNGHAEAPRNDADAADSENALDGEHASPVGSTTNDFLVQHMFDFLYLQCVVATGHKGDGELSSSIEAIRGRVALDATGYERMRKGANDYWKKTYLLFGLLAVVGHPL</sequence>
<reference evidence="9" key="1">
    <citation type="submission" date="2023-11" db="EMBL/GenBank/DDBJ databases">
        <authorList>
            <person name="Alioto T."/>
            <person name="Alioto T."/>
            <person name="Gomez Garrido J."/>
        </authorList>
    </citation>
    <scope>NUCLEOTIDE SEQUENCE</scope>
</reference>
<dbReference type="GO" id="GO:0006891">
    <property type="term" value="P:intra-Golgi vesicle-mediated transport"/>
    <property type="evidence" value="ECO:0007669"/>
    <property type="project" value="InterPro"/>
</dbReference>
<name>A0AAI8YTI4_9PEZI</name>
<comment type="subcellular location">
    <subcellularLocation>
        <location evidence="1">Golgi apparatus membrane</location>
        <topology evidence="1">Peripheral membrane protein</topology>
    </subcellularLocation>
</comment>
<proteinExistence type="inferred from homology"/>
<evidence type="ECO:0000256" key="3">
    <source>
        <dbReference type="ARBA" id="ARBA00020978"/>
    </source>
</evidence>
<dbReference type="Pfam" id="PF08700">
    <property type="entry name" value="VPS51_Exo84_N"/>
    <property type="match status" value="1"/>
</dbReference>
<comment type="similarity">
    <text evidence="2">Belongs to the COG1 family.</text>
</comment>
<dbReference type="PANTHER" id="PTHR31658:SF0">
    <property type="entry name" value="CONSERVED OLIGOMERIC GOLGI COMPLEX SUBUNIT 1"/>
    <property type="match status" value="1"/>
</dbReference>
<dbReference type="GO" id="GO:0015031">
    <property type="term" value="P:protein transport"/>
    <property type="evidence" value="ECO:0007669"/>
    <property type="project" value="UniProtKB-KW"/>
</dbReference>
<keyword evidence="5" id="KW-0653">Protein transport</keyword>
<comment type="caution">
    <text evidence="9">The sequence shown here is derived from an EMBL/GenBank/DDBJ whole genome shotgun (WGS) entry which is preliminary data.</text>
</comment>
<dbReference type="EMBL" id="CAVMBE010000007">
    <property type="protein sequence ID" value="CAK3854041.1"/>
    <property type="molecule type" value="Genomic_DNA"/>
</dbReference>
<organism evidence="9 10">
    <name type="scientific">Lecanosticta acicola</name>
    <dbReference type="NCBI Taxonomy" id="111012"/>
    <lineage>
        <taxon>Eukaryota</taxon>
        <taxon>Fungi</taxon>
        <taxon>Dikarya</taxon>
        <taxon>Ascomycota</taxon>
        <taxon>Pezizomycotina</taxon>
        <taxon>Dothideomycetes</taxon>
        <taxon>Dothideomycetidae</taxon>
        <taxon>Mycosphaerellales</taxon>
        <taxon>Mycosphaerellaceae</taxon>
        <taxon>Lecanosticta</taxon>
    </lineage>
</organism>
<feature type="region of interest" description="Disordered" evidence="8">
    <location>
        <begin position="674"/>
        <end position="700"/>
    </location>
</feature>
<dbReference type="GO" id="GO:0000139">
    <property type="term" value="C:Golgi membrane"/>
    <property type="evidence" value="ECO:0007669"/>
    <property type="project" value="UniProtKB-SubCell"/>
</dbReference>
<evidence type="ECO:0000256" key="8">
    <source>
        <dbReference type="SAM" id="MobiDB-lite"/>
    </source>
</evidence>
<keyword evidence="6" id="KW-0333">Golgi apparatus</keyword>
<dbReference type="PANTHER" id="PTHR31658">
    <property type="entry name" value="CONSERVED OLIGOMERIC GOLGI COMPLEX SUBUNIT 1"/>
    <property type="match status" value="1"/>
</dbReference>
<dbReference type="GO" id="GO:0017119">
    <property type="term" value="C:Golgi transport complex"/>
    <property type="evidence" value="ECO:0007669"/>
    <property type="project" value="InterPro"/>
</dbReference>
<keyword evidence="7" id="KW-0472">Membrane</keyword>
<evidence type="ECO:0000313" key="10">
    <source>
        <dbReference type="Proteomes" id="UP001296104"/>
    </source>
</evidence>
<evidence type="ECO:0000256" key="2">
    <source>
        <dbReference type="ARBA" id="ARBA00006653"/>
    </source>
</evidence>
<dbReference type="Proteomes" id="UP001296104">
    <property type="component" value="Unassembled WGS sequence"/>
</dbReference>
<protein>
    <recommendedName>
        <fullName evidence="3">Conserved oligomeric Golgi complex subunit 1</fullName>
    </recommendedName>
</protein>
<evidence type="ECO:0000256" key="4">
    <source>
        <dbReference type="ARBA" id="ARBA00022448"/>
    </source>
</evidence>
<evidence type="ECO:0000256" key="5">
    <source>
        <dbReference type="ARBA" id="ARBA00022927"/>
    </source>
</evidence>
<keyword evidence="4" id="KW-0813">Transport</keyword>
<dbReference type="InterPro" id="IPR033370">
    <property type="entry name" value="COG1"/>
</dbReference>
<evidence type="ECO:0000256" key="7">
    <source>
        <dbReference type="ARBA" id="ARBA00023136"/>
    </source>
</evidence>